<dbReference type="KEGG" id="hpse:HPF_16765"/>
<feature type="domain" description="Acyltransferase 3" evidence="2">
    <location>
        <begin position="13"/>
        <end position="338"/>
    </location>
</feature>
<keyword evidence="1" id="KW-0472">Membrane</keyword>
<feature type="transmembrane region" description="Helical" evidence="1">
    <location>
        <begin position="258"/>
        <end position="278"/>
    </location>
</feature>
<accession>A0A4P6WZR8</accession>
<dbReference type="Proteomes" id="UP000293912">
    <property type="component" value="Chromosome"/>
</dbReference>
<reference evidence="4 5" key="1">
    <citation type="submission" date="2019-03" db="EMBL/GenBank/DDBJ databases">
        <authorList>
            <person name="Sebastian G."/>
            <person name="Baumann P."/>
            <person name="Ruckert C."/>
            <person name="Kalinowski J."/>
            <person name="Nebel B."/>
            <person name="Takors R."/>
            <person name="Blombach B."/>
        </authorList>
    </citation>
    <scope>NUCLEOTIDE SEQUENCE [LARGE SCALE GENOMIC DNA]</scope>
    <source>
        <strain evidence="4 5">DSM 1084</strain>
    </source>
</reference>
<keyword evidence="1" id="KW-1133">Transmembrane helix</keyword>
<dbReference type="GO" id="GO:0016020">
    <property type="term" value="C:membrane"/>
    <property type="evidence" value="ECO:0007669"/>
    <property type="project" value="TreeGrafter"/>
</dbReference>
<evidence type="ECO:0000259" key="2">
    <source>
        <dbReference type="Pfam" id="PF01757"/>
    </source>
</evidence>
<feature type="transmembrane region" description="Helical" evidence="1">
    <location>
        <begin position="38"/>
        <end position="58"/>
    </location>
</feature>
<organism evidence="4 5">
    <name type="scientific">Hydrogenophaga pseudoflava</name>
    <name type="common">Pseudomonas carboxydoflava</name>
    <dbReference type="NCBI Taxonomy" id="47421"/>
    <lineage>
        <taxon>Bacteria</taxon>
        <taxon>Pseudomonadati</taxon>
        <taxon>Pseudomonadota</taxon>
        <taxon>Betaproteobacteria</taxon>
        <taxon>Burkholderiales</taxon>
        <taxon>Comamonadaceae</taxon>
        <taxon>Hydrogenophaga</taxon>
    </lineage>
</organism>
<dbReference type="EC" id="2.3.1.-" evidence="4"/>
<evidence type="ECO:0000259" key="3">
    <source>
        <dbReference type="Pfam" id="PF19040"/>
    </source>
</evidence>
<dbReference type="GO" id="GO:0009103">
    <property type="term" value="P:lipopolysaccharide biosynthetic process"/>
    <property type="evidence" value="ECO:0007669"/>
    <property type="project" value="TreeGrafter"/>
</dbReference>
<keyword evidence="5" id="KW-1185">Reference proteome</keyword>
<dbReference type="InterPro" id="IPR050879">
    <property type="entry name" value="Acyltransferase_3"/>
</dbReference>
<dbReference type="AlphaFoldDB" id="A0A4P6WZR8"/>
<feature type="transmembrane region" description="Helical" evidence="1">
    <location>
        <begin position="170"/>
        <end position="189"/>
    </location>
</feature>
<proteinExistence type="predicted"/>
<gene>
    <name evidence="4" type="primary">oatA1</name>
    <name evidence="4" type="ORF">HPF_16765</name>
</gene>
<keyword evidence="4" id="KW-0012">Acyltransferase</keyword>
<evidence type="ECO:0000256" key="1">
    <source>
        <dbReference type="SAM" id="Phobius"/>
    </source>
</evidence>
<dbReference type="EMBL" id="CP037867">
    <property type="protein sequence ID" value="QBM29347.1"/>
    <property type="molecule type" value="Genomic_DNA"/>
</dbReference>
<evidence type="ECO:0000313" key="5">
    <source>
        <dbReference type="Proteomes" id="UP000293912"/>
    </source>
</evidence>
<name>A0A4P6WZR8_HYDPS</name>
<keyword evidence="1" id="KW-0812">Transmembrane</keyword>
<dbReference type="InterPro" id="IPR002656">
    <property type="entry name" value="Acyl_transf_3_dom"/>
</dbReference>
<dbReference type="InterPro" id="IPR043968">
    <property type="entry name" value="SGNH"/>
</dbReference>
<keyword evidence="4" id="KW-0808">Transferase</keyword>
<dbReference type="GO" id="GO:0016747">
    <property type="term" value="F:acyltransferase activity, transferring groups other than amino-acyl groups"/>
    <property type="evidence" value="ECO:0007669"/>
    <property type="project" value="InterPro"/>
</dbReference>
<feature type="transmembrane region" description="Helical" evidence="1">
    <location>
        <begin position="139"/>
        <end position="161"/>
    </location>
</feature>
<feature type="transmembrane region" description="Helical" evidence="1">
    <location>
        <begin position="290"/>
        <end position="311"/>
    </location>
</feature>
<feature type="transmembrane region" description="Helical" evidence="1">
    <location>
        <begin position="352"/>
        <end position="374"/>
    </location>
</feature>
<feature type="domain" description="SGNH" evidence="3">
    <location>
        <begin position="438"/>
        <end position="655"/>
    </location>
</feature>
<sequence length="660" mass="74218">MSHLPHADNYRSDIDGLRAIAVSAVVIHHAFPELFPGGFVGVDIFFVISGYLISSIILDNLARNRFSFADFYARRVKRIFPALFLVLASTLAYGWFVLSPLEYKAVGKHALAGSFFVSNFAFWQEAGYFDASAVEKPLLHLWSLAIEEQFYMFWPLVLVVLHRVGQPKRIWIAALLLASLAFNLWLVRLDDPNPAFYNPLGRFWEMMMGAFLAASRPAPGTTVQHAGARVQWLSTAGVVLMAAVMVKLDPERRFPGGWAFAATLATCLMIAAGPRGWFNRYVLSSKPMVWIGLISYPLYLWHWPLLAYPHIENGGVPPALHQVGWVLLAVLLAWLTYRLVETPIRFGHWRQWRFTTVALSAGVAMTGLTGFTIYKQDGQPERLQRLAANQPGQDGTPEQIQALLKTLSSKGGRPAIIEGWRDGDCMLDYKLPASHYKPFCVEQKRPLVFLWGDSHAGSLYPGFKALQDSGKYSFGLGERTAAICPPILGIDPRPLCKSLNDDTIRVIRESKPDIVVLYAWWHEGKVKGRYKDTSGLEPTVAELKKAGVKRIVLLGAVPYWREDLPKLLLKVWREQQRIPLRLGDEYLDPHVKAATAEMRQRAKAMGIEFISGMDYFCNRQGCLTRMEPGSAEPLSYDYGHLTLPAVKYYVEQIAPLILKP</sequence>
<dbReference type="RefSeq" id="WP_133157267.1">
    <property type="nucleotide sequence ID" value="NZ_CP037867.1"/>
</dbReference>
<feature type="transmembrane region" description="Helical" evidence="1">
    <location>
        <begin position="323"/>
        <end position="340"/>
    </location>
</feature>
<dbReference type="PANTHER" id="PTHR23028">
    <property type="entry name" value="ACETYLTRANSFERASE"/>
    <property type="match status" value="1"/>
</dbReference>
<feature type="transmembrane region" description="Helical" evidence="1">
    <location>
        <begin position="79"/>
        <end position="98"/>
    </location>
</feature>
<evidence type="ECO:0000313" key="4">
    <source>
        <dbReference type="EMBL" id="QBM29347.1"/>
    </source>
</evidence>
<dbReference type="PANTHER" id="PTHR23028:SF53">
    <property type="entry name" value="ACYL_TRANSF_3 DOMAIN-CONTAINING PROTEIN"/>
    <property type="match status" value="1"/>
</dbReference>
<dbReference type="Pfam" id="PF01757">
    <property type="entry name" value="Acyl_transf_3"/>
    <property type="match status" value="1"/>
</dbReference>
<dbReference type="Pfam" id="PF19040">
    <property type="entry name" value="SGNH"/>
    <property type="match status" value="1"/>
</dbReference>
<protein>
    <submittedName>
        <fullName evidence="4">O-acetyltransferase OatA</fullName>
        <ecNumber evidence="4">2.3.1.-</ecNumber>
    </submittedName>
</protein>